<feature type="domain" description="Immunity protein Imm5" evidence="1">
    <location>
        <begin position="18"/>
        <end position="198"/>
    </location>
</feature>
<dbReference type="OrthoDB" id="9129781at2"/>
<comment type="caution">
    <text evidence="2">The sequence shown here is derived from an EMBL/GenBank/DDBJ whole genome shotgun (WGS) entry which is preliminary data.</text>
</comment>
<proteinExistence type="predicted"/>
<dbReference type="InterPro" id="IPR025675">
    <property type="entry name" value="Imm5"/>
</dbReference>
<name>A0A1Q8VEX0_9ACTO</name>
<dbReference type="EMBL" id="MSKK01000028">
    <property type="protein sequence ID" value="OLO46615.1"/>
    <property type="molecule type" value="Genomic_DNA"/>
</dbReference>
<gene>
    <name evidence="2" type="ORF">BKH31_07215</name>
</gene>
<dbReference type="Proteomes" id="UP000186471">
    <property type="component" value="Unassembled WGS sequence"/>
</dbReference>
<dbReference type="AlphaFoldDB" id="A0A1Q8VEX0"/>
<dbReference type="Pfam" id="PF14423">
    <property type="entry name" value="Imm5"/>
    <property type="match status" value="1"/>
</dbReference>
<reference evidence="2 3" key="1">
    <citation type="submission" date="2016-12" db="EMBL/GenBank/DDBJ databases">
        <title>Genomic comparison of strains in the 'Actinomyces naeslundii' group.</title>
        <authorList>
            <person name="Mughal S.R."/>
            <person name="Do T."/>
            <person name="Gilbert S.C."/>
            <person name="Witherden E.A."/>
            <person name="Didelot X."/>
            <person name="Beighton D."/>
        </authorList>
    </citation>
    <scope>NUCLEOTIDE SEQUENCE [LARGE SCALE GENOMIC DNA]</scope>
    <source>
        <strain evidence="2 3">R21091</strain>
    </source>
</reference>
<organism evidence="2 3">
    <name type="scientific">Actinomyces oris</name>
    <dbReference type="NCBI Taxonomy" id="544580"/>
    <lineage>
        <taxon>Bacteria</taxon>
        <taxon>Bacillati</taxon>
        <taxon>Actinomycetota</taxon>
        <taxon>Actinomycetes</taxon>
        <taxon>Actinomycetales</taxon>
        <taxon>Actinomycetaceae</taxon>
        <taxon>Actinomyces</taxon>
    </lineage>
</organism>
<evidence type="ECO:0000313" key="3">
    <source>
        <dbReference type="Proteomes" id="UP000186471"/>
    </source>
</evidence>
<sequence>MDAVNREIMAAHAELESKDNVKGVLSLGTRTRIWTAMLDPECAHRSYRYRIELKIRCVRHVQHYWDRAFPGDKRVEDMLSLAQGLVERQLDADAAERRRDHFLMDVYDEVEYYNSITQPAVFVADGAAHAVSSATHRAPEYDISDDTLDDDEFLPDSLETSYACASAAAGALNWQPVEETDVDARRAFWLWYLDEAIPAVLAN</sequence>
<accession>A0A1Q8VEX0</accession>
<evidence type="ECO:0000259" key="1">
    <source>
        <dbReference type="Pfam" id="PF14423"/>
    </source>
</evidence>
<evidence type="ECO:0000313" key="2">
    <source>
        <dbReference type="EMBL" id="OLO46615.1"/>
    </source>
</evidence>
<protein>
    <submittedName>
        <fullName evidence="2">Immunity protein</fullName>
    </submittedName>
</protein>